<organism evidence="4 5">
    <name type="scientific">Enterococcus hirae</name>
    <dbReference type="NCBI Taxonomy" id="1354"/>
    <lineage>
        <taxon>Bacteria</taxon>
        <taxon>Bacillati</taxon>
        <taxon>Bacillota</taxon>
        <taxon>Bacilli</taxon>
        <taxon>Lactobacillales</taxon>
        <taxon>Enterococcaceae</taxon>
        <taxon>Enterococcus</taxon>
    </lineage>
</organism>
<feature type="region of interest" description="Disordered" evidence="2">
    <location>
        <begin position="124"/>
        <end position="144"/>
    </location>
</feature>
<comment type="similarity">
    <text evidence="1">Belongs to the DnaB/DnaD family.</text>
</comment>
<protein>
    <recommendedName>
        <fullName evidence="3">DnaB/C C-terminal domain-containing protein</fullName>
    </recommendedName>
</protein>
<dbReference type="Gene3D" id="1.10.10.630">
    <property type="entry name" value="DnaD domain-like"/>
    <property type="match status" value="1"/>
</dbReference>
<proteinExistence type="inferred from homology"/>
<comment type="caution">
    <text evidence="4">The sequence shown here is derived from an EMBL/GenBank/DDBJ whole genome shotgun (WGS) entry which is preliminary data.</text>
</comment>
<evidence type="ECO:0000256" key="1">
    <source>
        <dbReference type="ARBA" id="ARBA00093462"/>
    </source>
</evidence>
<evidence type="ECO:0000313" key="5">
    <source>
        <dbReference type="Proteomes" id="UP000253498"/>
    </source>
</evidence>
<dbReference type="EMBL" id="LESJ01000005">
    <property type="protein sequence ID" value="RBT68683.1"/>
    <property type="molecule type" value="Genomic_DNA"/>
</dbReference>
<dbReference type="NCBIfam" id="TIGR01446">
    <property type="entry name" value="DnaD_dom"/>
    <property type="match status" value="1"/>
</dbReference>
<dbReference type="Pfam" id="PF07261">
    <property type="entry name" value="DnaB_2"/>
    <property type="match status" value="1"/>
</dbReference>
<dbReference type="SUPFAM" id="SSF158499">
    <property type="entry name" value="DnaD domain-like"/>
    <property type="match status" value="1"/>
</dbReference>
<evidence type="ECO:0000259" key="3">
    <source>
        <dbReference type="Pfam" id="PF07261"/>
    </source>
</evidence>
<gene>
    <name evidence="4" type="ORF">EB03_01818</name>
</gene>
<dbReference type="Proteomes" id="UP000253498">
    <property type="component" value="Unassembled WGS sequence"/>
</dbReference>
<reference evidence="4 5" key="1">
    <citation type="submission" date="2015-06" db="EMBL/GenBank/DDBJ databases">
        <title>The Genome Sequence of Enterococcus hirae 88EA1.</title>
        <authorList>
            <consortium name="The Broad Institute Genomics Platform"/>
            <consortium name="The Broad Institute Genome Sequencing Center for Infectious Disease"/>
            <person name="Earl A.M."/>
            <person name="Van Tyne D."/>
            <person name="Lebreton F."/>
            <person name="Saavedra J.T."/>
            <person name="Gilmore M.S."/>
            <person name="Manson McGuire A."/>
            <person name="Clock S."/>
            <person name="Crupain M."/>
            <person name="Rangan U."/>
            <person name="Young S."/>
            <person name="Abouelleil A."/>
            <person name="Cao P."/>
            <person name="Chapman S.B."/>
            <person name="Griggs A."/>
            <person name="Priest M."/>
            <person name="Shea T."/>
            <person name="Wortman J."/>
            <person name="Nusbaum C."/>
            <person name="Birren B."/>
        </authorList>
    </citation>
    <scope>NUCLEOTIDE SEQUENCE [LARGE SCALE GENOMIC DNA]</scope>
    <source>
        <strain evidence="4 5">88EA1</strain>
    </source>
</reference>
<evidence type="ECO:0000256" key="2">
    <source>
        <dbReference type="SAM" id="MobiDB-lite"/>
    </source>
</evidence>
<dbReference type="InterPro" id="IPR006343">
    <property type="entry name" value="DnaB/C_C"/>
</dbReference>
<name>A0AB37IBB3_ENTHR</name>
<sequence>MRETSEKEVLMSKLLIDDYPIQVLPKLATVIGLNEAIILQQLHYWLNSKSAKMIKGKRWIHNTYEEWQGQFPFWSVATVKRTLTSLSKQNLIIKENYNKAGFDKTIWYSIDYDKLEEVTQRLGQNDPTDGSNCTNGSGQNDLTNTIDFPETTTETTSMLAAMAQISQLYQQKIKPMDSPQNIDRVQSFLEDGVALEVILYAIEISARDGGHTAGYVVKKLNDWQRRGVKTVEDAKLADEAWKAENSPKSFKKSPVRKEPIPKWLADYEEQERLRKEREAHQYDDVPF</sequence>
<feature type="domain" description="DnaB/C C-terminal" evidence="3">
    <location>
        <begin position="167"/>
        <end position="235"/>
    </location>
</feature>
<evidence type="ECO:0000313" key="4">
    <source>
        <dbReference type="EMBL" id="RBT68683.1"/>
    </source>
</evidence>
<accession>A0AB37IBB3</accession>
<dbReference type="InterPro" id="IPR034829">
    <property type="entry name" value="DnaD-like_sf"/>
</dbReference>
<dbReference type="AlphaFoldDB" id="A0AB37IBB3"/>